<feature type="binding site" evidence="4">
    <location>
        <position position="294"/>
    </location>
    <ligand>
        <name>3'-phosphoadenylyl sulfate</name>
        <dbReference type="ChEBI" id="CHEBI:58339"/>
    </ligand>
</feature>
<evidence type="ECO:0000313" key="9">
    <source>
        <dbReference type="Proteomes" id="UP000001307"/>
    </source>
</evidence>
<feature type="active site" description="For sulfotransferase activity" evidence="3">
    <location>
        <position position="206"/>
    </location>
</feature>
<dbReference type="InterPro" id="IPR000863">
    <property type="entry name" value="Sulfotransferase_dom"/>
</dbReference>
<evidence type="ECO:0000256" key="6">
    <source>
        <dbReference type="RuleBase" id="RU361155"/>
    </source>
</evidence>
<accession>E4X251</accession>
<comment type="similarity">
    <text evidence="6">Belongs to the sulfotransferase 1 family.</text>
</comment>
<gene>
    <name evidence="8" type="ORF">GSOID_T00017137001</name>
</gene>
<dbReference type="InParanoid" id="E4X251"/>
<evidence type="ECO:0000256" key="4">
    <source>
        <dbReference type="PIRSR" id="PIRSR637359-2"/>
    </source>
</evidence>
<dbReference type="GO" id="GO:0008467">
    <property type="term" value="F:[heparan sulfate]-glucosamine 3-sulfotransferase activity"/>
    <property type="evidence" value="ECO:0007669"/>
    <property type="project" value="TreeGrafter"/>
</dbReference>
<dbReference type="EC" id="2.8.2.-" evidence="6"/>
<feature type="disulfide bond" evidence="5">
    <location>
        <begin position="451"/>
        <end position="461"/>
    </location>
</feature>
<sequence>MATFQENSFSSSKTFRNIKIDKDKVSKPREIALKNLHRTRKFQNRNCLQRRAQRQFHARLQQSQEMVTNDRKNEILKFAKSLIIVLGCWLIVLYAKFNSFARETSNEIAYETAYDNQRVQENKFLSLAKPLPDPLPDGFSHDYNDNKLKPEESNAEKPTISLNKKYDIYTGSRDERVCSKKIEQTNKRIPVKEGKLPKYVIMGADKCGTSALGKFLENHPDVMYIGETYFFTRGWSEGTDWLKKKAAGVFEDQHVLEKSPTYYRDPEAAKRMLQTNPEIKVALVVCQNVKRLVSRYLHLFRTGETEAKKNRVAGILGDTTSSFMRQASEDISKFDEYLEHLFPNWKDPATFDHVINALMERFEKETIPFKRGYMNNVPNTPASSMIVDGIWPVFLKFWQRELGKDRIIAIDGSMLNVDPAGQLERIQDFFGLSKELTYKSFIFHQNRGILCLQGSNSLPCCPGIDKGRSLGIEFDQDYKKKICQFYKPFDEYMLKMMNLDWPSWHDSCE</sequence>
<keyword evidence="5" id="KW-1015">Disulfide bond</keyword>
<dbReference type="PANTHER" id="PTHR10605">
    <property type="entry name" value="HEPARAN SULFATE SULFOTRANSFERASE"/>
    <property type="match status" value="1"/>
</dbReference>
<keyword evidence="9" id="KW-1185">Reference proteome</keyword>
<evidence type="ECO:0000256" key="3">
    <source>
        <dbReference type="PIRSR" id="PIRSR637359-1"/>
    </source>
</evidence>
<keyword evidence="1 6" id="KW-0808">Transferase</keyword>
<dbReference type="SUPFAM" id="SSF52540">
    <property type="entry name" value="P-loop containing nucleoside triphosphate hydrolases"/>
    <property type="match status" value="1"/>
</dbReference>
<dbReference type="AlphaFoldDB" id="E4X251"/>
<evidence type="ECO:0000256" key="1">
    <source>
        <dbReference type="ARBA" id="ARBA00022679"/>
    </source>
</evidence>
<keyword evidence="2" id="KW-0325">Glycoprotein</keyword>
<dbReference type="OrthoDB" id="411451at2759"/>
<feature type="domain" description="Sulfotransferase" evidence="7">
    <location>
        <begin position="197"/>
        <end position="453"/>
    </location>
</feature>
<dbReference type="PANTHER" id="PTHR10605:SF72">
    <property type="entry name" value="HEPARAN SULFATE 3-O SULFOTRANSFERASE-B, ISOFORM A"/>
    <property type="match status" value="1"/>
</dbReference>
<proteinExistence type="inferred from homology"/>
<name>E4X251_OIKDI</name>
<dbReference type="Proteomes" id="UP000001307">
    <property type="component" value="Unassembled WGS sequence"/>
</dbReference>
<evidence type="ECO:0000313" key="8">
    <source>
        <dbReference type="EMBL" id="CBY07455.1"/>
    </source>
</evidence>
<organism evidence="8">
    <name type="scientific">Oikopleura dioica</name>
    <name type="common">Tunicate</name>
    <dbReference type="NCBI Taxonomy" id="34765"/>
    <lineage>
        <taxon>Eukaryota</taxon>
        <taxon>Metazoa</taxon>
        <taxon>Chordata</taxon>
        <taxon>Tunicata</taxon>
        <taxon>Appendicularia</taxon>
        <taxon>Copelata</taxon>
        <taxon>Oikopleuridae</taxon>
        <taxon>Oikopleura</taxon>
    </lineage>
</organism>
<evidence type="ECO:0000256" key="2">
    <source>
        <dbReference type="ARBA" id="ARBA00023180"/>
    </source>
</evidence>
<protein>
    <recommendedName>
        <fullName evidence="6">Sulfotransferase</fullName>
        <ecNumber evidence="6">2.8.2.-</ecNumber>
    </recommendedName>
</protein>
<evidence type="ECO:0000256" key="5">
    <source>
        <dbReference type="PIRSR" id="PIRSR637359-3"/>
    </source>
</evidence>
<dbReference type="InterPro" id="IPR037359">
    <property type="entry name" value="NST/OST"/>
</dbReference>
<dbReference type="Gene3D" id="3.40.50.300">
    <property type="entry name" value="P-loop containing nucleotide triphosphate hydrolases"/>
    <property type="match status" value="1"/>
</dbReference>
<evidence type="ECO:0000259" key="7">
    <source>
        <dbReference type="Pfam" id="PF00685"/>
    </source>
</evidence>
<reference evidence="8" key="1">
    <citation type="journal article" date="2010" name="Science">
        <title>Plasticity of animal genome architecture unmasked by rapid evolution of a pelagic tunicate.</title>
        <authorList>
            <person name="Denoeud F."/>
            <person name="Henriet S."/>
            <person name="Mungpakdee S."/>
            <person name="Aury J.M."/>
            <person name="Da Silva C."/>
            <person name="Brinkmann H."/>
            <person name="Mikhaleva J."/>
            <person name="Olsen L.C."/>
            <person name="Jubin C."/>
            <person name="Canestro C."/>
            <person name="Bouquet J.M."/>
            <person name="Danks G."/>
            <person name="Poulain J."/>
            <person name="Campsteijn C."/>
            <person name="Adamski M."/>
            <person name="Cross I."/>
            <person name="Yadetie F."/>
            <person name="Muffato M."/>
            <person name="Louis A."/>
            <person name="Butcher S."/>
            <person name="Tsagkogeorga G."/>
            <person name="Konrad A."/>
            <person name="Singh S."/>
            <person name="Jensen M.F."/>
            <person name="Cong E.H."/>
            <person name="Eikeseth-Otteraa H."/>
            <person name="Noel B."/>
            <person name="Anthouard V."/>
            <person name="Porcel B.M."/>
            <person name="Kachouri-Lafond R."/>
            <person name="Nishino A."/>
            <person name="Ugolini M."/>
            <person name="Chourrout P."/>
            <person name="Nishida H."/>
            <person name="Aasland R."/>
            <person name="Huzurbazar S."/>
            <person name="Westhof E."/>
            <person name="Delsuc F."/>
            <person name="Lehrach H."/>
            <person name="Reinhardt R."/>
            <person name="Weissenbach J."/>
            <person name="Roy S.W."/>
            <person name="Artiguenave F."/>
            <person name="Postlethwait J.H."/>
            <person name="Manak J.R."/>
            <person name="Thompson E.M."/>
            <person name="Jaillon O."/>
            <person name="Du Pasquier L."/>
            <person name="Boudinot P."/>
            <person name="Liberles D.A."/>
            <person name="Volff J.N."/>
            <person name="Philippe H."/>
            <person name="Lenhard B."/>
            <person name="Roest Crollius H."/>
            <person name="Wincker P."/>
            <person name="Chourrout D."/>
        </authorList>
    </citation>
    <scope>NUCLEOTIDE SEQUENCE [LARGE SCALE GENOMIC DNA]</scope>
</reference>
<dbReference type="InterPro" id="IPR027417">
    <property type="entry name" value="P-loop_NTPase"/>
</dbReference>
<dbReference type="EMBL" id="FN653022">
    <property type="protein sequence ID" value="CBY07455.1"/>
    <property type="molecule type" value="Genomic_DNA"/>
</dbReference>
<dbReference type="Pfam" id="PF00685">
    <property type="entry name" value="Sulfotransfer_1"/>
    <property type="match status" value="1"/>
</dbReference>